<name>A0A9E7FS03_9LILI</name>
<dbReference type="InterPro" id="IPR043129">
    <property type="entry name" value="ATPase_NBD"/>
</dbReference>
<keyword evidence="7" id="KW-0804">Transcription</keyword>
<dbReference type="GO" id="GO:0005634">
    <property type="term" value="C:nucleus"/>
    <property type="evidence" value="ECO:0007669"/>
    <property type="project" value="UniProtKB-SubCell"/>
</dbReference>
<evidence type="ECO:0000256" key="3">
    <source>
        <dbReference type="ARBA" id="ARBA00021612"/>
    </source>
</evidence>
<accession>A0A9E7FS03</accession>
<feature type="compositionally biased region" description="Basic and acidic residues" evidence="10">
    <location>
        <begin position="454"/>
        <end position="466"/>
    </location>
</feature>
<dbReference type="FunFam" id="3.30.420.40:FF:000122">
    <property type="entry name" value="ARP5 actin-related protein 5 homolog"/>
    <property type="match status" value="1"/>
</dbReference>
<evidence type="ECO:0000256" key="8">
    <source>
        <dbReference type="ARBA" id="ARBA00023242"/>
    </source>
</evidence>
<keyword evidence="8" id="KW-0539">Nucleus</keyword>
<dbReference type="CDD" id="cd10211">
    <property type="entry name" value="ASKHA_NBD_Arp5"/>
    <property type="match status" value="1"/>
</dbReference>
<reference evidence="11" key="1">
    <citation type="submission" date="2022-05" db="EMBL/GenBank/DDBJ databases">
        <title>The Musa troglodytarum L. genome provides insights into the mechanism of non-climacteric behaviour and enrichment of carotenoids.</title>
        <authorList>
            <person name="Wang J."/>
        </authorList>
    </citation>
    <scope>NUCLEOTIDE SEQUENCE</scope>
    <source>
        <tissue evidence="11">Leaf</tissue>
    </source>
</reference>
<dbReference type="Pfam" id="PF00022">
    <property type="entry name" value="Actin"/>
    <property type="match status" value="2"/>
</dbReference>
<evidence type="ECO:0000313" key="11">
    <source>
        <dbReference type="EMBL" id="URE01121.1"/>
    </source>
</evidence>
<comment type="subcellular location">
    <subcellularLocation>
        <location evidence="1">Nucleus</location>
    </subcellularLocation>
</comment>
<dbReference type="GO" id="GO:0006974">
    <property type="term" value="P:DNA damage response"/>
    <property type="evidence" value="ECO:0007669"/>
    <property type="project" value="UniProtKB-KW"/>
</dbReference>
<organism evidence="11 12">
    <name type="scientific">Musa troglodytarum</name>
    <name type="common">fe'i banana</name>
    <dbReference type="NCBI Taxonomy" id="320322"/>
    <lineage>
        <taxon>Eukaryota</taxon>
        <taxon>Viridiplantae</taxon>
        <taxon>Streptophyta</taxon>
        <taxon>Embryophyta</taxon>
        <taxon>Tracheophyta</taxon>
        <taxon>Spermatophyta</taxon>
        <taxon>Magnoliopsida</taxon>
        <taxon>Liliopsida</taxon>
        <taxon>Zingiberales</taxon>
        <taxon>Musaceae</taxon>
        <taxon>Musa</taxon>
    </lineage>
</organism>
<comment type="similarity">
    <text evidence="2">Belongs to the actin family. ARP5 subfamily.</text>
</comment>
<evidence type="ECO:0000256" key="9">
    <source>
        <dbReference type="SAM" id="Coils"/>
    </source>
</evidence>
<dbReference type="Gene3D" id="3.90.640.10">
    <property type="entry name" value="Actin, Chain A, domain 4"/>
    <property type="match status" value="2"/>
</dbReference>
<dbReference type="PANTHER" id="PTHR11937">
    <property type="entry name" value="ACTIN"/>
    <property type="match status" value="1"/>
</dbReference>
<evidence type="ECO:0000256" key="6">
    <source>
        <dbReference type="ARBA" id="ARBA00023054"/>
    </source>
</evidence>
<evidence type="ECO:0000256" key="2">
    <source>
        <dbReference type="ARBA" id="ARBA00006021"/>
    </source>
</evidence>
<evidence type="ECO:0000256" key="4">
    <source>
        <dbReference type="ARBA" id="ARBA00022763"/>
    </source>
</evidence>
<dbReference type="EMBL" id="CP097507">
    <property type="protein sequence ID" value="URE01121.1"/>
    <property type="molecule type" value="Genomic_DNA"/>
</dbReference>
<keyword evidence="6 9" id="KW-0175">Coiled coil</keyword>
<dbReference type="AlphaFoldDB" id="A0A9E7FS03"/>
<keyword evidence="5" id="KW-0805">Transcription regulation</keyword>
<evidence type="ECO:0000256" key="1">
    <source>
        <dbReference type="ARBA" id="ARBA00004123"/>
    </source>
</evidence>
<dbReference type="FunFam" id="3.30.420.40:FF:000058">
    <property type="entry name" value="Putative actin-related protein 5"/>
    <property type="match status" value="1"/>
</dbReference>
<keyword evidence="4" id="KW-0227">DNA damage</keyword>
<dbReference type="SUPFAM" id="SSF53067">
    <property type="entry name" value="Actin-like ATPase domain"/>
    <property type="match status" value="2"/>
</dbReference>
<proteinExistence type="inferred from homology"/>
<evidence type="ECO:0000256" key="5">
    <source>
        <dbReference type="ARBA" id="ARBA00023015"/>
    </source>
</evidence>
<dbReference type="FunFam" id="3.90.640.10:FF:000034">
    <property type="entry name" value="Actin-related protein 5"/>
    <property type="match status" value="1"/>
</dbReference>
<sequence>MPSYSITRPSRQEDYARFSPNTPIVIDNGGSSFRIGWAGESDPRVTFRNVVQRPRHKATGETVTIVGDHDPSLMKYFDCTRTSFRSPFDNNVVYQFEIMEYVLDYGFERLGANLQVDHPILMTECICNPLSSRSKMAELLFETYGVPSIAFGVDAVFSYKLNRQFGRCNEDGLAICSGFSASHVIPIVKGEPVTEACCRTNIGGYHVTNYLKQLLSLKYPYHMSSITWEKAEELKMEHCYVATDFASELQLFQRTEPSSVADGRVRRPPVASFRCRFLPLSRERTIGSFATDGRPLELLLLPLLLFAAFTAAVRSFRHCHCCCPQLPSLLLQSSTTSVDAAVIKGNEEAKEKTRCWQLPWVPPTQGDVPSEEELARRAALKEKQGQRLRDMAAARKSIRITELENELTGLEDLLQQLDEVEEPEVSSILSGTKFFSRQEIESATLRVAQSLRKAKGEPSEPEEKNDSSLSEKYPLVSVPDELLSPEQLKEKKRQIFLKTTSEGRLLAKRKRFEEESLREKQNQLDEEKRLENPELYLEQLHDRYRELSEKVELRKRVKTNGNQNLSGGVGRGERLSAAQKERMRLLTSAAFDRGKGEDTFGARDEDWQLYKLMSKDNDDDDNGQDEDEAELARVTSRLQDIDPNFVPKSDLVPPQATPEFSKFRPQSLEDFKIVLGVERFRCPEVLFQPNMIGIDQAGLDEMAGISLRRLDRVDDPIKDDITKSILVTGGSALLPGLLPRLEAGIRQIRPYLSPLTIVRACDPILDAWRGAAIYANSPQFSLQTLSIQDYYEKGESLLSQYQIKYTI</sequence>
<keyword evidence="12" id="KW-1185">Reference proteome</keyword>
<dbReference type="OrthoDB" id="7340501at2759"/>
<protein>
    <recommendedName>
        <fullName evidence="3">Actin-related protein 5</fullName>
    </recommendedName>
</protein>
<dbReference type="Gene3D" id="3.30.420.40">
    <property type="match status" value="4"/>
</dbReference>
<evidence type="ECO:0000256" key="10">
    <source>
        <dbReference type="SAM" id="MobiDB-lite"/>
    </source>
</evidence>
<evidence type="ECO:0000313" key="12">
    <source>
        <dbReference type="Proteomes" id="UP001055439"/>
    </source>
</evidence>
<feature type="coiled-coil region" evidence="9">
    <location>
        <begin position="393"/>
        <end position="420"/>
    </location>
</feature>
<dbReference type="SMART" id="SM00268">
    <property type="entry name" value="ACTIN"/>
    <property type="match status" value="1"/>
</dbReference>
<dbReference type="InterPro" id="IPR004000">
    <property type="entry name" value="Actin"/>
</dbReference>
<evidence type="ECO:0000256" key="7">
    <source>
        <dbReference type="ARBA" id="ARBA00023163"/>
    </source>
</evidence>
<feature type="region of interest" description="Disordered" evidence="10">
    <location>
        <begin position="451"/>
        <end position="473"/>
    </location>
</feature>
<gene>
    <name evidence="11" type="ORF">MUK42_18516</name>
</gene>
<dbReference type="Proteomes" id="UP001055439">
    <property type="component" value="Chromosome 5"/>
</dbReference>